<dbReference type="FunFam" id="3.30.230.130:FF:000001">
    <property type="entry name" value="Cullin 4A"/>
    <property type="match status" value="1"/>
</dbReference>
<dbReference type="GO" id="GO:0042254">
    <property type="term" value="P:ribosome biogenesis"/>
    <property type="evidence" value="ECO:0007669"/>
    <property type="project" value="UniProtKB-ARBA"/>
</dbReference>
<dbReference type="InterPro" id="IPR059120">
    <property type="entry name" value="Cullin-like_AB"/>
</dbReference>
<dbReference type="Pfam" id="PF00888">
    <property type="entry name" value="Cullin"/>
    <property type="match status" value="1"/>
</dbReference>
<evidence type="ECO:0000256" key="10">
    <source>
        <dbReference type="ARBA" id="ARBA00022843"/>
    </source>
</evidence>
<dbReference type="InterPro" id="IPR001373">
    <property type="entry name" value="Cullin_N"/>
</dbReference>
<comment type="subcellular location">
    <subcellularLocation>
        <location evidence="2">Cytoplasm</location>
    </subcellularLocation>
    <subcellularLocation>
        <location evidence="1">Nucleus</location>
    </subcellularLocation>
</comment>
<reference evidence="18 19" key="2">
    <citation type="submission" date="2018-10" db="EMBL/GenBank/DDBJ databases">
        <authorList>
            <consortium name="Pathogen Informatics"/>
        </authorList>
    </citation>
    <scope>NUCLEOTIDE SEQUENCE [LARGE SCALE GENOMIC DNA]</scope>
</reference>
<name>A0A158Q9J5_ENTVE</name>
<evidence type="ECO:0000256" key="12">
    <source>
        <dbReference type="ARBA" id="ARBA00023242"/>
    </source>
</evidence>
<dbReference type="AlphaFoldDB" id="A0A158Q9J5"/>
<dbReference type="Gene3D" id="1.10.10.10">
    <property type="entry name" value="Winged helix-like DNA-binding domain superfamily/Winged helix DNA-binding domain"/>
    <property type="match status" value="1"/>
</dbReference>
<comment type="pathway">
    <text evidence="3">Protein modification; protein ubiquitination.</text>
</comment>
<evidence type="ECO:0000256" key="1">
    <source>
        <dbReference type="ARBA" id="ARBA00004123"/>
    </source>
</evidence>
<dbReference type="FunFam" id="1.10.10.10:FF:000050">
    <property type="entry name" value="Cullin 4B"/>
    <property type="match status" value="1"/>
</dbReference>
<organism evidence="20">
    <name type="scientific">Enterobius vermicularis</name>
    <name type="common">Human pinworm</name>
    <dbReference type="NCBI Taxonomy" id="51028"/>
    <lineage>
        <taxon>Eukaryota</taxon>
        <taxon>Metazoa</taxon>
        <taxon>Ecdysozoa</taxon>
        <taxon>Nematoda</taxon>
        <taxon>Chromadorea</taxon>
        <taxon>Rhabditida</taxon>
        <taxon>Spirurina</taxon>
        <taxon>Oxyuridomorpha</taxon>
        <taxon>Oxyuroidea</taxon>
        <taxon>Oxyuridae</taxon>
        <taxon>Enterobius</taxon>
    </lineage>
</organism>
<dbReference type="GO" id="GO:0031464">
    <property type="term" value="C:Cul4A-RING E3 ubiquitin ligase complex"/>
    <property type="evidence" value="ECO:0007669"/>
    <property type="project" value="UniProtKB-ARBA"/>
</dbReference>
<dbReference type="FunFam" id="1.20.1310.10:FF:000003">
    <property type="entry name" value="Cullin 4A"/>
    <property type="match status" value="1"/>
</dbReference>
<sequence length="728" mass="85035">MFCSHELLLQRKTECSYEHKIQDYKANILLSYCSERSPLLTPNVQCVSNWHSLEEAVIAIQKKQKAEITFEQLYHTVENLCNFGYGANIYEKLRECILNHVKSGLSGLSEHFDATVLFLQRLNVLWLEHCEQMVMIRSVFLFLDRTFVLQTPSLPSLWDLGLEIFRDTIIVCESVRSRTTAGLLKMIETEREGSQIDRQLLKSLLRMLMNLGVYQQVPAYLLHVKRRLDEEVNRVDYYLDFATCKPLISLAEKHLIVDHMELFMSKGFDIMLMENRYDELTLMYSLLKRTENGLVLLKNSFAAYIKKVGKALVLDVDREKTLVADLLKMKKNLDYVIEECFESYEKFIQAEKDAFDYFINTRPNKPAELVAKYMDAKLRAGNKEATDEELENLMDDVILIFRFIQGKDVFEAFYKKDLAKRLLHGRSASVDAEKSMLSKLKHECGAGFTTKLEGMFKDIELSKDLVIAFKQYMEHGGPDRELKHSTGNIDFSVNVLTMGNWPSYEYMEVNIPPDLAEYGELFKQFYFSKHSGRKLQWQHSLGQFLLRARFKANVVKELQVTMFQALVLLLFNEKPEWSYEEIKNATKIEKGELDRTLQSLACGRLRVILKTPRGKDIGSSDVFKFNADFNDKLYRIRINQVLLKETAEEHSQTEEQIFQDRQYQIDAAVVRIMKMRKTLSHPLLISELFNQLRFRAKPIDLKKRIESLIEREYMCRDAEDSNIYKYVA</sequence>
<dbReference type="SUPFAM" id="SSF74788">
    <property type="entry name" value="Cullin repeat-like"/>
    <property type="match status" value="1"/>
</dbReference>
<evidence type="ECO:0000256" key="14">
    <source>
        <dbReference type="ARBA" id="ARBA00068305"/>
    </source>
</evidence>
<dbReference type="WBParaSite" id="EVEC_0000226001-mRNA-1">
    <property type="protein sequence ID" value="EVEC_0000226001-mRNA-1"/>
    <property type="gene ID" value="EVEC_0000226001"/>
</dbReference>
<dbReference type="InterPro" id="IPR016159">
    <property type="entry name" value="Cullin_repeat-like_dom_sf"/>
</dbReference>
<evidence type="ECO:0000256" key="13">
    <source>
        <dbReference type="ARBA" id="ARBA00023306"/>
    </source>
</evidence>
<dbReference type="InterPro" id="IPR019559">
    <property type="entry name" value="Cullin_neddylation_domain"/>
</dbReference>
<keyword evidence="11" id="KW-0234">DNA repair</keyword>
<keyword evidence="7" id="KW-0597">Phosphoprotein</keyword>
<dbReference type="GO" id="GO:0031465">
    <property type="term" value="C:Cul4B-RING E3 ubiquitin ligase complex"/>
    <property type="evidence" value="ECO:0007669"/>
    <property type="project" value="UniProtKB-ARBA"/>
</dbReference>
<keyword evidence="10" id="KW-0832">Ubl conjugation</keyword>
<dbReference type="Proteomes" id="UP000274131">
    <property type="component" value="Unassembled WGS sequence"/>
</dbReference>
<evidence type="ECO:0000256" key="16">
    <source>
        <dbReference type="RuleBase" id="RU003829"/>
    </source>
</evidence>
<dbReference type="GO" id="GO:0006511">
    <property type="term" value="P:ubiquitin-dependent protein catabolic process"/>
    <property type="evidence" value="ECO:0007669"/>
    <property type="project" value="InterPro"/>
</dbReference>
<dbReference type="SUPFAM" id="SSF75632">
    <property type="entry name" value="Cullin homology domain"/>
    <property type="match status" value="1"/>
</dbReference>
<gene>
    <name evidence="18" type="ORF">EVEC_LOCUS1968</name>
</gene>
<dbReference type="SMART" id="SM00884">
    <property type="entry name" value="Cullin_Nedd8"/>
    <property type="match status" value="1"/>
</dbReference>
<dbReference type="GO" id="GO:0006281">
    <property type="term" value="P:DNA repair"/>
    <property type="evidence" value="ECO:0007669"/>
    <property type="project" value="UniProtKB-KW"/>
</dbReference>
<keyword evidence="8" id="KW-0227">DNA damage</keyword>
<dbReference type="OrthoDB" id="27073at2759"/>
<keyword evidence="5" id="KW-0963">Cytoplasm</keyword>
<dbReference type="PROSITE" id="PS50069">
    <property type="entry name" value="CULLIN_2"/>
    <property type="match status" value="1"/>
</dbReference>
<dbReference type="Pfam" id="PF10557">
    <property type="entry name" value="Cullin_Nedd8"/>
    <property type="match status" value="1"/>
</dbReference>
<reference evidence="20" key="1">
    <citation type="submission" date="2016-04" db="UniProtKB">
        <authorList>
            <consortium name="WormBaseParasite"/>
        </authorList>
    </citation>
    <scope>IDENTIFICATION</scope>
</reference>
<proteinExistence type="inferred from homology"/>
<dbReference type="EMBL" id="UXUI01007295">
    <property type="protein sequence ID" value="VDD86825.1"/>
    <property type="molecule type" value="Genomic_DNA"/>
</dbReference>
<keyword evidence="9" id="KW-0833">Ubl conjugation pathway</keyword>
<protein>
    <recommendedName>
        <fullName evidence="14">Cullin-4B</fullName>
    </recommendedName>
</protein>
<dbReference type="GO" id="GO:0016567">
    <property type="term" value="P:protein ubiquitination"/>
    <property type="evidence" value="ECO:0007669"/>
    <property type="project" value="UniProtKB-ARBA"/>
</dbReference>
<feature type="domain" description="Cullin family profile" evidence="17">
    <location>
        <begin position="365"/>
        <end position="601"/>
    </location>
</feature>
<dbReference type="InterPro" id="IPR016158">
    <property type="entry name" value="Cullin_homology"/>
</dbReference>
<dbReference type="FunFam" id="1.20.1310.10:FF:000059">
    <property type="entry name" value="Cullin-4B"/>
    <property type="match status" value="1"/>
</dbReference>
<dbReference type="PANTHER" id="PTHR11932">
    <property type="entry name" value="CULLIN"/>
    <property type="match status" value="1"/>
</dbReference>
<evidence type="ECO:0000256" key="7">
    <source>
        <dbReference type="ARBA" id="ARBA00022553"/>
    </source>
</evidence>
<evidence type="ECO:0000256" key="6">
    <source>
        <dbReference type="ARBA" id="ARBA00022499"/>
    </source>
</evidence>
<dbReference type="GO" id="GO:0005737">
    <property type="term" value="C:cytoplasm"/>
    <property type="evidence" value="ECO:0007669"/>
    <property type="project" value="UniProtKB-SubCell"/>
</dbReference>
<accession>A0A158Q9J5</accession>
<dbReference type="InterPro" id="IPR016157">
    <property type="entry name" value="Cullin_CS"/>
</dbReference>
<evidence type="ECO:0000256" key="4">
    <source>
        <dbReference type="ARBA" id="ARBA00006019"/>
    </source>
</evidence>
<evidence type="ECO:0000256" key="2">
    <source>
        <dbReference type="ARBA" id="ARBA00004496"/>
    </source>
</evidence>
<dbReference type="GO" id="GO:0005634">
    <property type="term" value="C:nucleus"/>
    <property type="evidence" value="ECO:0007669"/>
    <property type="project" value="UniProtKB-SubCell"/>
</dbReference>
<evidence type="ECO:0000313" key="19">
    <source>
        <dbReference type="Proteomes" id="UP000274131"/>
    </source>
</evidence>
<evidence type="ECO:0000256" key="8">
    <source>
        <dbReference type="ARBA" id="ARBA00022763"/>
    </source>
</evidence>
<evidence type="ECO:0000256" key="11">
    <source>
        <dbReference type="ARBA" id="ARBA00023204"/>
    </source>
</evidence>
<dbReference type="PROSITE" id="PS01256">
    <property type="entry name" value="CULLIN_1"/>
    <property type="match status" value="1"/>
</dbReference>
<dbReference type="Gene3D" id="3.30.230.130">
    <property type="entry name" value="Cullin, Chain C, Domain 2"/>
    <property type="match status" value="1"/>
</dbReference>
<keyword evidence="12" id="KW-0539">Nucleus</keyword>
<evidence type="ECO:0000256" key="15">
    <source>
        <dbReference type="PROSITE-ProRule" id="PRU00330"/>
    </source>
</evidence>
<evidence type="ECO:0000259" key="17">
    <source>
        <dbReference type="PROSITE" id="PS50069"/>
    </source>
</evidence>
<evidence type="ECO:0000313" key="20">
    <source>
        <dbReference type="WBParaSite" id="EVEC_0000226001-mRNA-1"/>
    </source>
</evidence>
<dbReference type="Gene3D" id="1.20.1310.10">
    <property type="entry name" value="Cullin Repeats"/>
    <property type="match status" value="5"/>
</dbReference>
<evidence type="ECO:0000256" key="9">
    <source>
        <dbReference type="ARBA" id="ARBA00022786"/>
    </source>
</evidence>
<keyword evidence="6" id="KW-1017">Isopeptide bond</keyword>
<evidence type="ECO:0000313" key="18">
    <source>
        <dbReference type="EMBL" id="VDD86825.1"/>
    </source>
</evidence>
<dbReference type="InterPro" id="IPR036317">
    <property type="entry name" value="Cullin_homology_sf"/>
</dbReference>
<dbReference type="SUPFAM" id="SSF46785">
    <property type="entry name" value="Winged helix' DNA-binding domain"/>
    <property type="match status" value="1"/>
</dbReference>
<keyword evidence="13" id="KW-0131">Cell cycle</keyword>
<keyword evidence="19" id="KW-1185">Reference proteome</keyword>
<comment type="similarity">
    <text evidence="4 15 16">Belongs to the cullin family.</text>
</comment>
<dbReference type="Pfam" id="PF26557">
    <property type="entry name" value="Cullin_AB"/>
    <property type="match status" value="1"/>
</dbReference>
<dbReference type="GO" id="GO:0031625">
    <property type="term" value="F:ubiquitin protein ligase binding"/>
    <property type="evidence" value="ECO:0007669"/>
    <property type="project" value="InterPro"/>
</dbReference>
<dbReference type="InterPro" id="IPR036388">
    <property type="entry name" value="WH-like_DNA-bd_sf"/>
</dbReference>
<dbReference type="STRING" id="51028.A0A158Q9J5"/>
<dbReference type="InterPro" id="IPR036390">
    <property type="entry name" value="WH_DNA-bd_sf"/>
</dbReference>
<dbReference type="FunFam" id="1.20.1310.10:FF:000004">
    <property type="entry name" value="Cullin 4B"/>
    <property type="match status" value="1"/>
</dbReference>
<dbReference type="SMART" id="SM00182">
    <property type="entry name" value="CULLIN"/>
    <property type="match status" value="1"/>
</dbReference>
<evidence type="ECO:0000256" key="5">
    <source>
        <dbReference type="ARBA" id="ARBA00022490"/>
    </source>
</evidence>
<evidence type="ECO:0000256" key="3">
    <source>
        <dbReference type="ARBA" id="ARBA00004906"/>
    </source>
</evidence>
<dbReference type="InterPro" id="IPR045093">
    <property type="entry name" value="Cullin"/>
</dbReference>